<feature type="compositionally biased region" description="Basic and acidic residues" evidence="1">
    <location>
        <begin position="79"/>
        <end position="97"/>
    </location>
</feature>
<feature type="compositionally biased region" description="Basic and acidic residues" evidence="1">
    <location>
        <begin position="35"/>
        <end position="56"/>
    </location>
</feature>
<feature type="region of interest" description="Disordered" evidence="1">
    <location>
        <begin position="1"/>
        <end position="97"/>
    </location>
</feature>
<accession>A0A168DTH7</accession>
<reference evidence="2 3" key="1">
    <citation type="journal article" date="2016" name="Genome Biol. Evol.">
        <title>Divergent and convergent evolution of fungal pathogenicity.</title>
        <authorList>
            <person name="Shang Y."/>
            <person name="Xiao G."/>
            <person name="Zheng P."/>
            <person name="Cen K."/>
            <person name="Zhan S."/>
            <person name="Wang C."/>
        </authorList>
    </citation>
    <scope>NUCLEOTIDE SEQUENCE [LARGE SCALE GENOMIC DNA]</scope>
    <source>
        <strain evidence="2 3">RCEF 1005</strain>
    </source>
</reference>
<organism evidence="2 3">
    <name type="scientific">Akanthomyces lecanii RCEF 1005</name>
    <dbReference type="NCBI Taxonomy" id="1081108"/>
    <lineage>
        <taxon>Eukaryota</taxon>
        <taxon>Fungi</taxon>
        <taxon>Dikarya</taxon>
        <taxon>Ascomycota</taxon>
        <taxon>Pezizomycotina</taxon>
        <taxon>Sordariomycetes</taxon>
        <taxon>Hypocreomycetidae</taxon>
        <taxon>Hypocreales</taxon>
        <taxon>Cordycipitaceae</taxon>
        <taxon>Akanthomyces</taxon>
        <taxon>Cordyceps confragosa</taxon>
    </lineage>
</organism>
<sequence length="97" mass="10448">MASNKEDMEQVRNASAENEHKKKENTGSITTSTNHTDDSGFTRPQHDKSAGKKPEADSASGVTTAANRTTDSGFTSPGDDMRKTRSSTKQDSKNSNI</sequence>
<comment type="caution">
    <text evidence="2">The sequence shown here is derived from an EMBL/GenBank/DDBJ whole genome shotgun (WGS) entry which is preliminary data.</text>
</comment>
<dbReference type="Proteomes" id="UP000076881">
    <property type="component" value="Unassembled WGS sequence"/>
</dbReference>
<gene>
    <name evidence="2" type="ORF">LEL_08771</name>
</gene>
<protein>
    <submittedName>
        <fullName evidence="2">Uncharacterized protein</fullName>
    </submittedName>
</protein>
<feature type="compositionally biased region" description="Basic and acidic residues" evidence="1">
    <location>
        <begin position="1"/>
        <end position="10"/>
    </location>
</feature>
<dbReference type="AlphaFoldDB" id="A0A168DTH7"/>
<evidence type="ECO:0000256" key="1">
    <source>
        <dbReference type="SAM" id="MobiDB-lite"/>
    </source>
</evidence>
<keyword evidence="3" id="KW-1185">Reference proteome</keyword>
<evidence type="ECO:0000313" key="3">
    <source>
        <dbReference type="Proteomes" id="UP000076881"/>
    </source>
</evidence>
<dbReference type="OrthoDB" id="5388207at2759"/>
<evidence type="ECO:0000313" key="2">
    <source>
        <dbReference type="EMBL" id="OAA72987.1"/>
    </source>
</evidence>
<name>A0A168DTH7_CORDF</name>
<proteinExistence type="predicted"/>
<dbReference type="EMBL" id="AZHF01000007">
    <property type="protein sequence ID" value="OAA72987.1"/>
    <property type="molecule type" value="Genomic_DNA"/>
</dbReference>
<feature type="compositionally biased region" description="Polar residues" evidence="1">
    <location>
        <begin position="60"/>
        <end position="75"/>
    </location>
</feature>